<dbReference type="OrthoDB" id="1641903at2759"/>
<feature type="transmembrane region" description="Helical" evidence="8">
    <location>
        <begin position="45"/>
        <end position="73"/>
    </location>
</feature>
<evidence type="ECO:0000313" key="10">
    <source>
        <dbReference type="Proteomes" id="UP000822688"/>
    </source>
</evidence>
<keyword evidence="6 8" id="KW-0472">Membrane</keyword>
<evidence type="ECO:0000256" key="4">
    <source>
        <dbReference type="ARBA" id="ARBA00022692"/>
    </source>
</evidence>
<dbReference type="PANTHER" id="PTHR42810:SF2">
    <property type="entry name" value="PURINE PERMEASE C1399.01C-RELATED"/>
    <property type="match status" value="1"/>
</dbReference>
<reference evidence="9" key="1">
    <citation type="submission" date="2020-06" db="EMBL/GenBank/DDBJ databases">
        <title>WGS assembly of Ceratodon purpureus strain R40.</title>
        <authorList>
            <person name="Carey S.B."/>
            <person name="Jenkins J."/>
            <person name="Shu S."/>
            <person name="Lovell J.T."/>
            <person name="Sreedasyam A."/>
            <person name="Maumus F."/>
            <person name="Tiley G.P."/>
            <person name="Fernandez-Pozo N."/>
            <person name="Barry K."/>
            <person name="Chen C."/>
            <person name="Wang M."/>
            <person name="Lipzen A."/>
            <person name="Daum C."/>
            <person name="Saski C.A."/>
            <person name="Payton A.C."/>
            <person name="Mcbreen J.C."/>
            <person name="Conrad R.E."/>
            <person name="Kollar L.M."/>
            <person name="Olsson S."/>
            <person name="Huttunen S."/>
            <person name="Landis J.B."/>
            <person name="Wickett N.J."/>
            <person name="Johnson M.G."/>
            <person name="Rensing S.A."/>
            <person name="Grimwood J."/>
            <person name="Schmutz J."/>
            <person name="Mcdaniel S.F."/>
        </authorList>
    </citation>
    <scope>NUCLEOTIDE SEQUENCE</scope>
    <source>
        <strain evidence="9">R40</strain>
    </source>
</reference>
<dbReference type="PANTHER" id="PTHR42810">
    <property type="entry name" value="PURINE PERMEASE C1399.01C-RELATED"/>
    <property type="match status" value="1"/>
</dbReference>
<feature type="compositionally biased region" description="Basic and acidic residues" evidence="7">
    <location>
        <begin position="573"/>
        <end position="587"/>
    </location>
</feature>
<sequence length="587" mass="63226">MAKGGKWKDRIIGDYNWRFLCMPTPPWKHDRPLPPFFGHNEKLSFLVATVMGLQHALAMVTGIITAPLLIALTGFRPEYQSYLVSAALIVASVASFVQVMQIKIPGTRFVIGSGLLSVMGVSFSFVPVSQQVILTLSQCSCAGVPCTVGGTCAACASELVGKCLSPEAAYGKVLGTILVCCFYQIFISFVPSKVLRRLFPPVVTGTCLVLLGTALIGSAFQNWGGGVYCASQVLTTKVPCSGNGEVALAFGHRVYLGLGLVVFFAIIFAEMFGSPFVRNVEIVIGVLVGMIVASSTHYTDCNADGVCKSLRYVTGQQISDAKWFTFLWTKRIPLGFYGPAVLPILFAFMVTTMECIGDLTATTEASHLEPVGEKFESRIQGAILADGINSFFAALGFITPVTTYAQNNGVLSLSRCASRYAGYACCAWLMLFGIIGKFAAIILTIPNCVLGGMTTFLFTGVVVSGIHVLNIGEGLTRRNRFIAIMAIGVGMGVNLVPAWVNITGQFKDYPFEGNFWPVNPAWSPGFRGFRDSLIIVMSNGFSIGGFIAVFLNLILPYDQNDRHSDAGFDGEDDSVHNKKDMEKTLAP</sequence>
<dbReference type="NCBIfam" id="TIGR00801">
    <property type="entry name" value="ncs2"/>
    <property type="match status" value="1"/>
</dbReference>
<keyword evidence="4 8" id="KW-0812">Transmembrane</keyword>
<feature type="transmembrane region" description="Helical" evidence="8">
    <location>
        <begin position="533"/>
        <end position="555"/>
    </location>
</feature>
<keyword evidence="5 8" id="KW-1133">Transmembrane helix</keyword>
<feature type="transmembrane region" description="Helical" evidence="8">
    <location>
        <begin position="202"/>
        <end position="220"/>
    </location>
</feature>
<dbReference type="GO" id="GO:0042907">
    <property type="term" value="F:xanthine transmembrane transporter activity"/>
    <property type="evidence" value="ECO:0007669"/>
    <property type="project" value="TreeGrafter"/>
</dbReference>
<dbReference type="InterPro" id="IPR006043">
    <property type="entry name" value="NCS2"/>
</dbReference>
<evidence type="ECO:0000256" key="1">
    <source>
        <dbReference type="ARBA" id="ARBA00004141"/>
    </source>
</evidence>
<gene>
    <name evidence="9" type="ORF">KC19_4G103800</name>
</gene>
<feature type="transmembrane region" description="Helical" evidence="8">
    <location>
        <begin position="481"/>
        <end position="500"/>
    </location>
</feature>
<dbReference type="AlphaFoldDB" id="A0A8T0I7J5"/>
<evidence type="ECO:0000313" key="9">
    <source>
        <dbReference type="EMBL" id="KAG0579504.1"/>
    </source>
</evidence>
<keyword evidence="3" id="KW-0813">Transport</keyword>
<protein>
    <recommendedName>
        <fullName evidence="11">Purine permease</fullName>
    </recommendedName>
</protein>
<proteinExistence type="inferred from homology"/>
<feature type="transmembrane region" description="Helical" evidence="8">
    <location>
        <begin position="332"/>
        <end position="350"/>
    </location>
</feature>
<feature type="transmembrane region" description="Helical" evidence="8">
    <location>
        <begin position="109"/>
        <end position="128"/>
    </location>
</feature>
<feature type="transmembrane region" description="Helical" evidence="8">
    <location>
        <begin position="79"/>
        <end position="97"/>
    </location>
</feature>
<evidence type="ECO:0000256" key="3">
    <source>
        <dbReference type="ARBA" id="ARBA00022448"/>
    </source>
</evidence>
<evidence type="ECO:0000256" key="2">
    <source>
        <dbReference type="ARBA" id="ARBA00008821"/>
    </source>
</evidence>
<feature type="transmembrane region" description="Helical" evidence="8">
    <location>
        <begin position="254"/>
        <end position="273"/>
    </location>
</feature>
<feature type="transmembrane region" description="Helical" evidence="8">
    <location>
        <begin position="169"/>
        <end position="190"/>
    </location>
</feature>
<evidence type="ECO:0000256" key="8">
    <source>
        <dbReference type="SAM" id="Phobius"/>
    </source>
</evidence>
<evidence type="ECO:0008006" key="11">
    <source>
        <dbReference type="Google" id="ProtNLM"/>
    </source>
</evidence>
<dbReference type="InterPro" id="IPR006042">
    <property type="entry name" value="Xan_ur_permease"/>
</dbReference>
<dbReference type="Proteomes" id="UP000822688">
    <property type="component" value="Chromosome 4"/>
</dbReference>
<organism evidence="9 10">
    <name type="scientific">Ceratodon purpureus</name>
    <name type="common">Fire moss</name>
    <name type="synonym">Dicranum purpureum</name>
    <dbReference type="NCBI Taxonomy" id="3225"/>
    <lineage>
        <taxon>Eukaryota</taxon>
        <taxon>Viridiplantae</taxon>
        <taxon>Streptophyta</taxon>
        <taxon>Embryophyta</taxon>
        <taxon>Bryophyta</taxon>
        <taxon>Bryophytina</taxon>
        <taxon>Bryopsida</taxon>
        <taxon>Dicranidae</taxon>
        <taxon>Pseudoditrichales</taxon>
        <taxon>Ditrichaceae</taxon>
        <taxon>Ceratodon</taxon>
    </lineage>
</organism>
<evidence type="ECO:0000256" key="7">
    <source>
        <dbReference type="SAM" id="MobiDB-lite"/>
    </source>
</evidence>
<comment type="caution">
    <text evidence="9">The sequence shown here is derived from an EMBL/GenBank/DDBJ whole genome shotgun (WGS) entry which is preliminary data.</text>
</comment>
<evidence type="ECO:0000256" key="5">
    <source>
        <dbReference type="ARBA" id="ARBA00022989"/>
    </source>
</evidence>
<feature type="transmembrane region" description="Helical" evidence="8">
    <location>
        <begin position="449"/>
        <end position="469"/>
    </location>
</feature>
<name>A0A8T0I7J5_CERPU</name>
<comment type="similarity">
    <text evidence="2">Belongs to the nucleobase:cation symporter-2 (NCS2) (TC 2.A.40) family.</text>
</comment>
<feature type="region of interest" description="Disordered" evidence="7">
    <location>
        <begin position="566"/>
        <end position="587"/>
    </location>
</feature>
<accession>A0A8T0I7J5</accession>
<evidence type="ECO:0000256" key="6">
    <source>
        <dbReference type="ARBA" id="ARBA00023136"/>
    </source>
</evidence>
<feature type="transmembrane region" description="Helical" evidence="8">
    <location>
        <begin position="420"/>
        <end position="443"/>
    </location>
</feature>
<dbReference type="Pfam" id="PF00860">
    <property type="entry name" value="Xan_ur_permease"/>
    <property type="match status" value="1"/>
</dbReference>
<comment type="subcellular location">
    <subcellularLocation>
        <location evidence="1">Membrane</location>
        <topology evidence="1">Multi-pass membrane protein</topology>
    </subcellularLocation>
</comment>
<keyword evidence="10" id="KW-1185">Reference proteome</keyword>
<dbReference type="EMBL" id="CM026424">
    <property type="protein sequence ID" value="KAG0579504.1"/>
    <property type="molecule type" value="Genomic_DNA"/>
</dbReference>
<dbReference type="GO" id="GO:0005886">
    <property type="term" value="C:plasma membrane"/>
    <property type="evidence" value="ECO:0007669"/>
    <property type="project" value="TreeGrafter"/>
</dbReference>